<accession>I2PYB7</accession>
<dbReference type="SUPFAM" id="SSF53756">
    <property type="entry name" value="UDP-Glycosyltransferase/glycogen phosphorylase"/>
    <property type="match status" value="1"/>
</dbReference>
<organism evidence="2">
    <name type="scientific">Desulfovibrio sp. U5L</name>
    <dbReference type="NCBI Taxonomy" id="596152"/>
    <lineage>
        <taxon>Bacteria</taxon>
        <taxon>Pseudomonadati</taxon>
        <taxon>Thermodesulfobacteriota</taxon>
        <taxon>Desulfovibrionia</taxon>
        <taxon>Desulfovibrionales</taxon>
        <taxon>Desulfovibrionaceae</taxon>
        <taxon>Desulfovibrio</taxon>
    </lineage>
</organism>
<dbReference type="GO" id="GO:0003700">
    <property type="term" value="F:DNA-binding transcription factor activity"/>
    <property type="evidence" value="ECO:0007669"/>
    <property type="project" value="InterPro"/>
</dbReference>
<dbReference type="PRINTS" id="PR00598">
    <property type="entry name" value="HTHMARR"/>
</dbReference>
<dbReference type="PANTHER" id="PTHR12526">
    <property type="entry name" value="GLYCOSYLTRANSFERASE"/>
    <property type="match status" value="1"/>
</dbReference>
<sequence length="424" mass="46907">MPEPTSPARPARVVMLLEDLAFGGTQRQALELAARLDRSRFAPEFWMLTDVRDFAPKAELAGIPLTWLSPYQKVGVLGLAALWKRLAAERPDILVPLTAVPNIWGRIFGRMRGITAVIGTCRGGGAIKRQHERFLKGLAAHHIVNAEPLAKALVKMGRPAGKITCIANGVDTDHFLPPPDELRPVREVVLCPARFCEDKDHETLIRGFEYTVARRPRAELWLMGDGPLRTRVRTLAARSPVRGNIRTFPPAADPRPFFQQASVVVLSSVREGLPNVILEAMSMGIPVAATAVGGIPDVVEPERTGLLCPPRNPQALGENLARLLGDEDLRRSFGETARQRAVERFSMETMVRRHEAVFERVLGRTEGESTDRRSIRVGLTPEGERLSREHHQLHEHLTREIVCALTPEEAAQLAAMLGKITTCL</sequence>
<dbReference type="STRING" id="596152.DesU5LDRAFT_0821"/>
<dbReference type="SUPFAM" id="SSF46785">
    <property type="entry name" value="Winged helix' DNA-binding domain"/>
    <property type="match status" value="1"/>
</dbReference>
<feature type="domain" description="Glycosyltransferase subfamily 4-like N-terminal" evidence="1">
    <location>
        <begin position="22"/>
        <end position="173"/>
    </location>
</feature>
<dbReference type="Pfam" id="PF13692">
    <property type="entry name" value="Glyco_trans_1_4"/>
    <property type="match status" value="1"/>
</dbReference>
<dbReference type="PANTHER" id="PTHR12526:SF630">
    <property type="entry name" value="GLYCOSYLTRANSFERASE"/>
    <property type="match status" value="1"/>
</dbReference>
<keyword evidence="2" id="KW-0808">Transferase</keyword>
<name>I2PYB7_9BACT</name>
<proteinExistence type="predicted"/>
<evidence type="ECO:0000259" key="1">
    <source>
        <dbReference type="Pfam" id="PF13439"/>
    </source>
</evidence>
<reference evidence="2" key="1">
    <citation type="submission" date="2011-11" db="EMBL/GenBank/DDBJ databases">
        <title>Improved High-Quality Draft sequence of Desulfovibrio sp. U5L.</title>
        <authorList>
            <consortium name="US DOE Joint Genome Institute"/>
            <person name="Lucas S."/>
            <person name="Han J."/>
            <person name="Lapidus A."/>
            <person name="Cheng J.-F."/>
            <person name="Goodwin L."/>
            <person name="Pitluck S."/>
            <person name="Peters L."/>
            <person name="Ovchinnikova G."/>
            <person name="Held B."/>
            <person name="Detter J.C."/>
            <person name="Han C."/>
            <person name="Tapia R."/>
            <person name="Land M."/>
            <person name="Hauser L."/>
            <person name="Kyrpides N."/>
            <person name="Ivanova N."/>
            <person name="Pagani I."/>
            <person name="Gabster J."/>
            <person name="Walker C."/>
            <person name="Stolyar S."/>
            <person name="Stahl D."/>
            <person name="Arkin A."/>
            <person name="Dehal P."/>
            <person name="Hazen T."/>
            <person name="Woyke T."/>
        </authorList>
    </citation>
    <scope>NUCLEOTIDE SEQUENCE [LARGE SCALE GENOMIC DNA]</scope>
    <source>
        <strain evidence="2">U5L</strain>
    </source>
</reference>
<gene>
    <name evidence="2" type="ORF">DesU5LDRAFT_0821</name>
</gene>
<dbReference type="Gene3D" id="3.40.50.2000">
    <property type="entry name" value="Glycogen Phosphorylase B"/>
    <property type="match status" value="2"/>
</dbReference>
<dbReference type="AlphaFoldDB" id="I2PYB7"/>
<dbReference type="eggNOG" id="COG0438">
    <property type="taxonomic scope" value="Bacteria"/>
</dbReference>
<dbReference type="GO" id="GO:0016757">
    <property type="term" value="F:glycosyltransferase activity"/>
    <property type="evidence" value="ECO:0007669"/>
    <property type="project" value="UniProtKB-ARBA"/>
</dbReference>
<dbReference type="Pfam" id="PF13439">
    <property type="entry name" value="Glyco_transf_4"/>
    <property type="match status" value="1"/>
</dbReference>
<dbReference type="InterPro" id="IPR036390">
    <property type="entry name" value="WH_DNA-bd_sf"/>
</dbReference>
<evidence type="ECO:0000313" key="2">
    <source>
        <dbReference type="EMBL" id="EIG52523.1"/>
    </source>
</evidence>
<dbReference type="EMBL" id="JH600068">
    <property type="protein sequence ID" value="EIG52523.1"/>
    <property type="molecule type" value="Genomic_DNA"/>
</dbReference>
<dbReference type="HOGENOM" id="CLU_009583_0_3_7"/>
<dbReference type="InterPro" id="IPR028098">
    <property type="entry name" value="Glyco_trans_4-like_N"/>
</dbReference>
<protein>
    <submittedName>
        <fullName evidence="2">Glycosyltransferase</fullName>
    </submittedName>
</protein>
<dbReference type="InterPro" id="IPR000835">
    <property type="entry name" value="HTH_MarR-typ"/>
</dbReference>